<evidence type="ECO:0000313" key="2">
    <source>
        <dbReference type="EMBL" id="MBQ0933276.1"/>
    </source>
</evidence>
<protein>
    <submittedName>
        <fullName evidence="2">Dihydrofolate reductase family protein</fullName>
    </submittedName>
</protein>
<proteinExistence type="predicted"/>
<dbReference type="PANTHER" id="PTHR38011">
    <property type="entry name" value="DIHYDROFOLATE REDUCTASE FAMILY PROTEIN (AFU_ORTHOLOGUE AFUA_8G06820)"/>
    <property type="match status" value="1"/>
</dbReference>
<feature type="domain" description="Bacterial bifunctional deaminase-reductase C-terminal" evidence="1">
    <location>
        <begin position="76"/>
        <end position="174"/>
    </location>
</feature>
<dbReference type="Proteomes" id="UP000676246">
    <property type="component" value="Unassembled WGS sequence"/>
</dbReference>
<dbReference type="Pfam" id="PF01872">
    <property type="entry name" value="RibD_C"/>
    <property type="match status" value="1"/>
</dbReference>
<dbReference type="InterPro" id="IPR002734">
    <property type="entry name" value="RibDG_C"/>
</dbReference>
<dbReference type="GO" id="GO:0009231">
    <property type="term" value="P:riboflavin biosynthetic process"/>
    <property type="evidence" value="ECO:0007669"/>
    <property type="project" value="InterPro"/>
</dbReference>
<dbReference type="PANTHER" id="PTHR38011:SF11">
    <property type="entry name" value="2,5-DIAMINO-6-RIBOSYLAMINO-4(3H)-PYRIMIDINONE 5'-PHOSPHATE REDUCTASE"/>
    <property type="match status" value="1"/>
</dbReference>
<evidence type="ECO:0000313" key="3">
    <source>
        <dbReference type="Proteomes" id="UP000676246"/>
    </source>
</evidence>
<dbReference type="InterPro" id="IPR050765">
    <property type="entry name" value="Riboflavin_Biosynth_HTPR"/>
</dbReference>
<gene>
    <name evidence="2" type="ORF">KAK03_22615</name>
</gene>
<dbReference type="EMBL" id="JAGQDD010000026">
    <property type="protein sequence ID" value="MBQ0933276.1"/>
    <property type="molecule type" value="Genomic_DNA"/>
</dbReference>
<dbReference type="Gene3D" id="3.40.430.10">
    <property type="entry name" value="Dihydrofolate Reductase, subunit A"/>
    <property type="match status" value="1"/>
</dbReference>
<accession>A0A940YDT1</accession>
<sequence>MKTQYYTATSLDGFIATEEDSLDWLFPLGDINDTGYPSFIAHVGALAMGSATYMWMVRHAEKVAEQAGSPWPYEQPAWVFSHRTLPPIEGADVRFVQGDVRAVHKEMVRAAGAKNVWVVGGGDLAGQFFDAGLLDEAIIQVASVTLGKGKQLFPRRVTSPPWKLLSVRQVGTGFAELRYELPNPRAAVAA</sequence>
<comment type="caution">
    <text evidence="2">The sequence shown here is derived from an EMBL/GenBank/DDBJ whole genome shotgun (WGS) entry which is preliminary data.</text>
</comment>
<dbReference type="SUPFAM" id="SSF53597">
    <property type="entry name" value="Dihydrofolate reductase-like"/>
    <property type="match status" value="1"/>
</dbReference>
<dbReference type="AlphaFoldDB" id="A0A940YDT1"/>
<organism evidence="2 3">
    <name type="scientific">Ideonella alba</name>
    <dbReference type="NCBI Taxonomy" id="2824118"/>
    <lineage>
        <taxon>Bacteria</taxon>
        <taxon>Pseudomonadati</taxon>
        <taxon>Pseudomonadota</taxon>
        <taxon>Betaproteobacteria</taxon>
        <taxon>Burkholderiales</taxon>
        <taxon>Sphaerotilaceae</taxon>
        <taxon>Ideonella</taxon>
    </lineage>
</organism>
<dbReference type="GO" id="GO:0008703">
    <property type="term" value="F:5-amino-6-(5-phosphoribosylamino)uracil reductase activity"/>
    <property type="evidence" value="ECO:0007669"/>
    <property type="project" value="InterPro"/>
</dbReference>
<evidence type="ECO:0000259" key="1">
    <source>
        <dbReference type="Pfam" id="PF01872"/>
    </source>
</evidence>
<dbReference type="InterPro" id="IPR024072">
    <property type="entry name" value="DHFR-like_dom_sf"/>
</dbReference>
<keyword evidence="3" id="KW-1185">Reference proteome</keyword>
<reference evidence="2 3" key="1">
    <citation type="submission" date="2021-04" db="EMBL/GenBank/DDBJ databases">
        <title>The genome sequence of Ideonella sp. 3Y2.</title>
        <authorList>
            <person name="Liu Y."/>
        </authorList>
    </citation>
    <scope>NUCLEOTIDE SEQUENCE [LARGE SCALE GENOMIC DNA]</scope>
    <source>
        <strain evidence="2 3">3Y2</strain>
    </source>
</reference>
<name>A0A940YDT1_9BURK</name>
<dbReference type="RefSeq" id="WP_210856945.1">
    <property type="nucleotide sequence ID" value="NZ_JAGQDD010000026.1"/>
</dbReference>